<comment type="caution">
    <text evidence="1">The sequence shown here is derived from an EMBL/GenBank/DDBJ whole genome shotgun (WGS) entry which is preliminary data.</text>
</comment>
<dbReference type="SUPFAM" id="SSF53448">
    <property type="entry name" value="Nucleotide-diphospho-sugar transferases"/>
    <property type="match status" value="1"/>
</dbReference>
<dbReference type="Proteomes" id="UP000271468">
    <property type="component" value="Unassembled WGS sequence"/>
</dbReference>
<dbReference type="InterPro" id="IPR029044">
    <property type="entry name" value="Nucleotide-diphossugar_trans"/>
</dbReference>
<dbReference type="EMBL" id="RBOV01000044">
    <property type="protein sequence ID" value="RMN14744.1"/>
    <property type="molecule type" value="Genomic_DNA"/>
</dbReference>
<organism evidence="1 2">
    <name type="scientific">Pseudomonas syringae pv. coriandricola</name>
    <dbReference type="NCBI Taxonomy" id="264453"/>
    <lineage>
        <taxon>Bacteria</taxon>
        <taxon>Pseudomonadati</taxon>
        <taxon>Pseudomonadota</taxon>
        <taxon>Gammaproteobacteria</taxon>
        <taxon>Pseudomonadales</taxon>
        <taxon>Pseudomonadaceae</taxon>
        <taxon>Pseudomonas</taxon>
    </lineage>
</organism>
<name>A0A0P9M8V3_9PSED</name>
<sequence>MKTTLLQHHPQLGYVSTSSLRDLPAELPLAHECSSLISFRKHAVRKPDKVVKKLHAAQRPICMYGEGAYCFYGVQSDSPLAPLLLWDAAHFLNVGEKITVIEDTPVACYLDRDYFTRSLIAVERSATSVTYEKRSRLAAEADDDLDSWSFCLPVGPGDATVLNAVVKRILEIDVARKEILLCGTPGSNFAYFNQVRIVGEDITAPPVQICKKKNRLAQEARYSNLVILHDRVFLPRHFGEIVRRFGPRYPLMTLQSLFFDNRISMHPRRYSDYGMAMGEIGHGLIGLHRTNSNAQAIALSVFPEVDRTGFCFASPMRYNNDASYPTGSLYICRKDVWNACPLDESLNWVEYEDIEHALRASRAGIPNRINPFGITQSVTSRPLLGGKAAVESANGGLEFSGPSYISLLEKKPLINVSAQDALKRLQRFGDKYLANTTAVKIPTGLDCIDVRAWIELIDHVAQQSTFKNDIGSVREFIADFERLMLFDQLTETRQEFLIHGFLTDPVQAKQTLITQSVEIRNMLRQRSSRTWFVGSHDEYFHHHLLSLPGIVISAVRAYRNNGKIFYFESLWAAVKAIYNSTPFKYYARCPK</sequence>
<evidence type="ECO:0000313" key="1">
    <source>
        <dbReference type="EMBL" id="RMN14744.1"/>
    </source>
</evidence>
<gene>
    <name evidence="1" type="ORF">ALQ65_00956</name>
</gene>
<dbReference type="AlphaFoldDB" id="A0A0P9M8V3"/>
<accession>A0A0P9M8V3</accession>
<proteinExistence type="predicted"/>
<reference evidence="1 2" key="1">
    <citation type="submission" date="2018-08" db="EMBL/GenBank/DDBJ databases">
        <title>Recombination of ecologically and evolutionarily significant loci maintains genetic cohesion in the Pseudomonas syringae species complex.</title>
        <authorList>
            <person name="Dillon M."/>
            <person name="Thakur S."/>
            <person name="Almeida R.N.D."/>
            <person name="Weir B.S."/>
            <person name="Guttman D.S."/>
        </authorList>
    </citation>
    <scope>NUCLEOTIDE SEQUENCE [LARGE SCALE GENOMIC DNA]</scope>
    <source>
        <strain evidence="1 2">ICMP 12341</strain>
    </source>
</reference>
<evidence type="ECO:0000313" key="2">
    <source>
        <dbReference type="Proteomes" id="UP000271468"/>
    </source>
</evidence>
<dbReference type="RefSeq" id="WP_054084346.1">
    <property type="nucleotide sequence ID" value="NZ_LJPZ01000122.1"/>
</dbReference>
<protein>
    <submittedName>
        <fullName evidence="1">Uncharacterized protein</fullName>
    </submittedName>
</protein>